<name>A0AAD0L432_PSEPU</name>
<feature type="domain" description="Filamentous haemagglutinin FhaB/tRNA nuclease CdiA-like TPS" evidence="2">
    <location>
        <begin position="65"/>
        <end position="186"/>
    </location>
</feature>
<dbReference type="GO" id="GO:0003824">
    <property type="term" value="F:catalytic activity"/>
    <property type="evidence" value="ECO:0007669"/>
    <property type="project" value="UniProtKB-ARBA"/>
</dbReference>
<dbReference type="NCBIfam" id="TIGR01901">
    <property type="entry name" value="adhes_NPXG"/>
    <property type="match status" value="1"/>
</dbReference>
<dbReference type="NCBIfam" id="TIGR01731">
    <property type="entry name" value="fil_hemag_20aa"/>
    <property type="match status" value="72"/>
</dbReference>
<dbReference type="Proteomes" id="UP000251617">
    <property type="component" value="Chromosome"/>
</dbReference>
<reference evidence="3 4" key="1">
    <citation type="submission" date="2018-06" db="EMBL/GenBank/DDBJ databases">
        <title>The genome of Pseudomonas putida NX-1, a lignin degrader.</title>
        <authorList>
            <person name="Xu Z."/>
        </authorList>
    </citation>
    <scope>NUCLEOTIDE SEQUENCE [LARGE SCALE GENOMIC DNA]</scope>
    <source>
        <strain evidence="3 4">NX-1</strain>
    </source>
</reference>
<proteinExistence type="predicted"/>
<dbReference type="InterPro" id="IPR008638">
    <property type="entry name" value="FhaB/CdiA-like_TPS"/>
</dbReference>
<dbReference type="Pfam" id="PF05860">
    <property type="entry name" value="TPS"/>
    <property type="match status" value="1"/>
</dbReference>
<dbReference type="SUPFAM" id="SSF51126">
    <property type="entry name" value="Pectin lyase-like"/>
    <property type="match status" value="1"/>
</dbReference>
<organism evidence="3 4">
    <name type="scientific">Pseudomonas putida</name>
    <name type="common">Arthrobacter siderocapsulatus</name>
    <dbReference type="NCBI Taxonomy" id="303"/>
    <lineage>
        <taxon>Bacteria</taxon>
        <taxon>Pseudomonadati</taxon>
        <taxon>Pseudomonadota</taxon>
        <taxon>Gammaproteobacteria</taxon>
        <taxon>Pseudomonadales</taxon>
        <taxon>Pseudomonadaceae</taxon>
        <taxon>Pseudomonas</taxon>
    </lineage>
</organism>
<gene>
    <name evidence="3" type="ORF">C1S65_07875</name>
</gene>
<dbReference type="InterPro" id="IPR012334">
    <property type="entry name" value="Pectin_lyas_fold"/>
</dbReference>
<dbReference type="InterPro" id="IPR008619">
    <property type="entry name" value="Filamentous_hemagglutn_rpt"/>
</dbReference>
<evidence type="ECO:0000259" key="2">
    <source>
        <dbReference type="SMART" id="SM00912"/>
    </source>
</evidence>
<dbReference type="RefSeq" id="WP_112897720.1">
    <property type="nucleotide sequence ID" value="NZ_CP030750.1"/>
</dbReference>
<dbReference type="InterPro" id="IPR010069">
    <property type="entry name" value="CdiA_FHA1_rpt"/>
</dbReference>
<dbReference type="Gene3D" id="2.160.20.10">
    <property type="entry name" value="Single-stranded right-handed beta-helix, Pectin lyase-like"/>
    <property type="match status" value="1"/>
</dbReference>
<dbReference type="InterPro" id="IPR011050">
    <property type="entry name" value="Pectin_lyase_fold/virulence"/>
</dbReference>
<dbReference type="InterPro" id="IPR025157">
    <property type="entry name" value="Hemagglutinin_rpt"/>
</dbReference>
<feature type="compositionally biased region" description="Polar residues" evidence="1">
    <location>
        <begin position="3625"/>
        <end position="3636"/>
    </location>
</feature>
<dbReference type="Pfam" id="PF13332">
    <property type="entry name" value="Fil_haemagg_2"/>
    <property type="match status" value="2"/>
</dbReference>
<feature type="region of interest" description="Disordered" evidence="1">
    <location>
        <begin position="3593"/>
        <end position="3636"/>
    </location>
</feature>
<dbReference type="EMBL" id="CP030750">
    <property type="protein sequence ID" value="AXA24042.1"/>
    <property type="molecule type" value="Genomic_DNA"/>
</dbReference>
<evidence type="ECO:0000313" key="3">
    <source>
        <dbReference type="EMBL" id="AXA24042.1"/>
    </source>
</evidence>
<protein>
    <recommendedName>
        <fullName evidence="2">Filamentous haemagglutinin FhaB/tRNA nuclease CdiA-like TPS domain-containing protein</fullName>
    </recommendedName>
</protein>
<evidence type="ECO:0000256" key="1">
    <source>
        <dbReference type="SAM" id="MobiDB-lite"/>
    </source>
</evidence>
<accession>A0AAD0L432</accession>
<sequence length="4750" mass="485358">MDVRLFTFLVRQPSARLQPRLQFCGVSKRALAFLLANVMFWQPLWAQAAEGVMVSGGNTSVGQAGNGVPIVNIAAPNGSGLSHNQFSDYNVGQQGLILNNATSRTQQTQLGGIIVGNPNLQGTAASIILNEVNGANSSQLRGYTEVAGQSAHVIVANPHGITCNGCGFINTPQVTLTTGTPVIDNGQLTRYQVEQGSVAIEGAGLNASNVDRFEIITRSAQINAGLQAKRLDIVAGRNDVDARTLAATARAGEGSAKPTLAIDSSALGGMYAGAIKLVGTEAGVGVKLDGQMAASGGDIQLDVNGQLTLNQASASGAVVVRAAGVDLQGPVHGASRVEVLSSAEVVNRQALTAGGKLQVQAAGTLSNLGVIESGVNTDGSRNTQGDIDLAAGALVNTGKSIVASRDLNADIRGSLDNRGGTLSAAQDLRSHVGVLDNSAQGRVLAGRDQTVQAASLINDQGGQVVATRAQQITATRVSNRAGQLAAGERQAIAAQQVDNDSGRISAGRELAVTASSTLDNRAGTLAADRELRLQAGSLGNRDGGRIASTGQLDVQAGSLDQRGGGQLHADQALSLDLRGGHLENSDGGLISSPGTLRLLGLGSVGNRAGEISSAQGYQLATRQLDNRGGKVLSGADLQLAIVEQLNNGAGLIAAQGLALTAAELLNGQGTLQARGTLAAQVKGRFDNRGGLTSAVLAADVQALALDNRGARMTSQQSLSLSSASLDNSEGGRLDADQALTLDLLHGHWNNAGGRLHSAGALVLRNLASVDNRHGEMHAASGFTFAADSLDNQDGSLSSNGALILRIAAVLDNSRALISAEQLDLSAGDVLNLDGRVQARQGLTLSVQGALDNQRGNLGGQTLDAHLGRLDNRAGRVQTDAGLTLTSAAVLDNRSGAVIAGQSAKIDSGDLDNTGGQLYAADHLSLNAARLDNGTAARLHAGQRLQVSATQMHNAGQVFSGADLLLNLRGGLLDNQGGLINAPGQLLLRQLAQVDNRGGEISSARAFELLADNLDNRGGKLLSEQALTLRIARALDNSVGGRLAAPLIDLHSTALINNAGVLAATQRLDLQAESLDNRQGEVRAAHLNARLGQLDNRQGLLQVEQDAELQLTTHLDNQNGTLQAGGPLTLDAGSLDNSAGQLTSDAGLRARIAAGLLNRGGLLAAGAQLQLSASSLDNQAQGRLLGKAGLSLSGEYLDNRAGRLLSGNALTLVLGQVDNRGGMVSAEAGIELLGQRLDNSASGLFEGKGPLRLELAELSNAQAGRVTSGATLSLIGVNLDNRNGGRVTSQGALLAELIGLDQRGGGQLLSDTALTIDMRGARLDNRQGLIHTAGQLLLRQLGEVDNRAGEISSARSFELVAQRLDNGGGQLISDDALLIRVAQQLRNTQGLVQADQLQVVAGTLDNQHGTLGAGQRLDLQVAAKVDNRGGELSSSGQTHVRAASLDNQDGAVLGDDSTTLTLNDALDNRGGTLAAGNALQVESAGLDNSAQGSLVSDGSLRVRSTGLFDNQAGELRARGLIDLALGRLDNRGGVVSGKQLLSLQANSVDNQAGLLHADSLLQLLVDRFDNRQGVTRSKDRLDYQGSALDNREGLLSASGPLDLRLAQVDNSKGRIATRGNLDASVATLQQQGGELIAEGRLTLHGDNADNRSGGLIAGNTGLDLQVGMLDNRGGQLSSLAQATLGGTQLDNSDGGKLIAGTRLALTVERLLNRNTALVFAQQVELRAARVDNQGGSIAAGQALHLVLDNSGVPLTEALLDNRGGRLDSAGRLILEGGQLLNQAGQLSSHGELSLTGIQALDNRGGTIETDAALTLASASLDNRDHGRITAEGDNRLSSGALSNGQGGLISSGQLLQVRAGQVGNQAGTLAGRQVQASVSGLDQHGGELFSLDGLNLDLNGGVLDNSAGLIRGPGSLLLHNLGQVDNRDGEISSLVGFELAADGLDNTGGKLLSGASLTLRIARQMDNLRGLVSARSLQLQAAGLDNGAGLISSRGDLQVQVDGLLGNAAGTLQADGKLLLVAGSVFNGKGQLSARSSLQARLGSLDNQAGQIASDTTLNLQADTLDNRDKGLLAAKSLLTVRSAAFDNRAGEVSGQGEVRLSGQRLDNGAGLILAKGALVIEQHTLLNAMGLVSSVGPLTLTGTRLDNAGGTLRSGADLSVELDDGLLNQNGRLDSDGTLSVSAASIDNDHGVLSSASDLLLRSQGTLGNAGGQILGDAGLELSAAHLDNRDAGTVSAKGLLSISAASVDNLSGARLSSADRLRIEATQLDNSGGRITSQQALQANLGSLRQHGGTLYSASGVAIDLAGGTLDNQAGLINTPGQLLLTRLGRVDNRGGEISSANAFTLAAAELDNGNGRLLGNQGLNLIVARSLANLKGQIAAASLSVSAASLDNGAGLLTSRGDLQLDVAGQLANQGGGLLNAGRALVLNSASLANQGGQLLASERLTLVTGQLDNGNKGLINSQAGLDLTATDVKNDGGELSAGAALQIKARQFSQQGGRLLGDSTLALLLGLDGGGLNNRDGLIRAKGALTLANLRDLDNQRGEIASDLGFDLAARTLNNDGGRLISAQRLGVGSGVLSNQGGLVSGWQGLSVSADSLDNRNQGTLSSRAGDLDLSVTSNLDNSSGGALVSQGALRLNAAALDNRSGYLASGGLQRLHLLGALDNRQGRIDAGGDLFIQAASLDNRSANVISQGLLSLDLASLLNNAQGQLLATSTLQVLGNATLLNQGGQLASQGTLQLAGSRLDNSAQGTLAANGAVAVTLADTLANDQDGLISSRDASVSLQAASLTNQGGAVQAGQALDVRLQQVLDNQRGKLIAQQGPLALSASSTDNRGGVLASLHGLLQAQVAGLLRNDQGGTLQASQLNLVALGGLNNQGGRLAAQAGPLVIRTQQLDNRNGGLYGQGQVTLEATALDNSAGGKLAGQALDLTLGGALYNRAGIIESDSRLGLVAATLDNQGGQLRSLGGAQSRLQVTGLLDNRTGALEIGSQDFNLQAGTFLNQQGRLLHGGSGDLQIGMANLSNAGGDIATLGGLTLEAASWTNSSVLQAARLTLNVGELTQTASGQLLATQRLSGSGGNWLNDGRIISDGSLDLHLGGRYAGNGRIASLGQLGIDAGQLELGVTGSIAGGDNTRIAVAGQVSNQGRLTSARNFEMLAGSMTNLGTLAASQDLTVVSQDLRNVQAADGSRGFMFSGQNMRLQVGAFSNEYADVYSLGNLLVGGVTGGTRANSVLNSSASIEAAGDIDLQAASVINKREKFRSDTQVTSGSISIYCVQHCGRPGGKWVRGPAFISQTVSTVVHEDSPMAMLMAGRNLTIASTALNNEFSLISAVNDLAIDSANISNVAGGSASGTDRHQIGKDVKIAGRYFYEMIDAVAAYDQAHPQSGPFDPVAFKALVDKFDPGVFIGIDDKIKVEGGAPVAPAIIQAGGKARLTASNDISNIVVQNTASSISQRSSDTTVSGGAQPTIVTIHQQLPPDLAQQQVNPLSLPGFSLPTGQNGLFRLSAQAANQAKASATSSVPTQWQLGSASIDLQQRQQPTPLVQGRSVDLAELAAVAGSDRALQAHQRQAAGLDPGATNVRVAAIDQAQGPGTLPSRSGEVAASQGTSSQVGGAADGLHWSTAQPGPSTPITLAQPSTETIVARDTSLPAMTSVAAPTLQQALPTVASTVSTAMTLPAAQSIPRVQGVPANTGTPQPHKYLIETNPVLTDLKQFMSSDYLLGNLGYDPDQSWKRLGDGFYEQRLIQQAVVARTGQQFIDGQADGEALYRHLMDNALTSKNQLDLQVGVSLSAEQVAALTHDIVWLEQHEVMGEQVLVPVLYLAHANNRLAPNGALIAGNDLTLVAGQNLDNSGTLRASNNLSASAGHDLDNSGLIEAGSRLDLLAGNRIVNGAGGLISGRDVSLTSLSGDVVNERSVSSHASGAGAYSKRADFVDSAARIEAANDLSIHAGRDLINSGGVLSAGADLDIHTGRDLLITSAQQVDSTQIGSNYRTQTTQQYGSQVTAGGDLALSAGRDFTAIASTLEAGRNVAVDALENLTLASAANESNFYSKTKKVTRQEDHVSQVGTSVKAGGDVALTAGQDLALISSRVSAGDEAYLYAREQLSLLAEADSDYSLYDKKSKGSFGSKKTKRDEVTDVRHVGSEVSAAGAVTLASGGDQRYQAAKLESGEDLTLASGGAITFEGVKDLHQESHEKSKSNLAWNSAQGKGSTDETLRQTLMVTQGELAIRAAGKINIDIKQIDQNTVSQTIDAMVRAEPQLAWIKQAEASGQVDWRVVKEIHDSWDYKNSGLGAAPALIISIVASVYLGPLAGAMASNFAVGTINGGGDIGAGLKAATSSKAIKGYATQMVTSGILSGIDTAVAGWNPDGPLVLSANGINNPGYSSGMLDWNSVSQNILRSSTHALVAGSVNTAINGGSFKDNLGAAAVSEGLDLAAAFGNKQVGDLADYLNVSPGSAQKILMHAVLGGALSSAKGGDFKTGALAGAAAQGLMAATSAGLGKYLDSRFATDDQFKVATAQIIGVLAGALGNGNPETASWVAGNAQRYNDFLHPGGSWGAEAASLGAYMAEQGKTPEQISDALQSLARSDGYKGPGHDYVAGWVYSPAVLGTALSPPAGLAGAAMGGVIGGGANISYQLSTDKPFSYVDAAIATTVGGATQGRGVAFTIGAGTGGAFLGSLIKGDSPIYPVLGAAIGGAVGLKSGQVVTDKLKPYLGSYSEIVGASLGSQISEATGGKIGSIGDSK</sequence>
<evidence type="ECO:0000313" key="4">
    <source>
        <dbReference type="Proteomes" id="UP000251617"/>
    </source>
</evidence>
<dbReference type="Pfam" id="PF05594">
    <property type="entry name" value="Fil_haemagg"/>
    <property type="match status" value="29"/>
</dbReference>
<dbReference type="SMART" id="SM00912">
    <property type="entry name" value="Haemagg_act"/>
    <property type="match status" value="1"/>
</dbReference>